<evidence type="ECO:0000259" key="1">
    <source>
        <dbReference type="PROSITE" id="PS50240"/>
    </source>
</evidence>
<dbReference type="Proteomes" id="UP000695007">
    <property type="component" value="Unplaced"/>
</dbReference>
<dbReference type="GeneID" id="105360126"/>
<dbReference type="InterPro" id="IPR043504">
    <property type="entry name" value="Peptidase_S1_PA_chymotrypsin"/>
</dbReference>
<keyword evidence="2" id="KW-1185">Reference proteome</keyword>
<name>A0AAJ6YCB7_9HYME</name>
<feature type="domain" description="Peptidase S1" evidence="1">
    <location>
        <begin position="1"/>
        <end position="245"/>
    </location>
</feature>
<dbReference type="KEGG" id="csol:105360126"/>
<proteinExistence type="predicted"/>
<dbReference type="InterPro" id="IPR051333">
    <property type="entry name" value="CLIP_Serine_Protease"/>
</dbReference>
<dbReference type="RefSeq" id="XP_011495226.1">
    <property type="nucleotide sequence ID" value="XM_011496924.1"/>
</dbReference>
<dbReference type="SMART" id="SM00020">
    <property type="entry name" value="Tryp_SPc"/>
    <property type="match status" value="1"/>
</dbReference>
<dbReference type="PROSITE" id="PS50240">
    <property type="entry name" value="TRYPSIN_DOM"/>
    <property type="match status" value="1"/>
</dbReference>
<reference evidence="3" key="1">
    <citation type="submission" date="2025-08" db="UniProtKB">
        <authorList>
            <consortium name="RefSeq"/>
        </authorList>
    </citation>
    <scope>IDENTIFICATION</scope>
</reference>
<sequence length="247" mass="27691">MIGQNVRRASPSELNFVISFKRINYTNNYQRENDHESTGSLISRKDVLTSEHGFAFVQTTGFEILVGSVDLRAGRTYSAIWWITHTQWSTINRVPIKNPVNDIAIIRLSEEVSREIDPVPIMPVSPSYLYGLNVRLAGWGATIEGHMSRYLETAILTVLSKDECENKIEKLVGQRGYLPENVICSVANPFIVTTAGNSGCPVLFNDKLVAIHHAIGPELQNSYSDHINIHLSIENFIDYIHSVLNVP</sequence>
<dbReference type="PANTHER" id="PTHR24260:SF136">
    <property type="entry name" value="GH08193P-RELATED"/>
    <property type="match status" value="1"/>
</dbReference>
<gene>
    <name evidence="3" type="primary">LOC105360126</name>
</gene>
<dbReference type="Pfam" id="PF00089">
    <property type="entry name" value="Trypsin"/>
    <property type="match status" value="1"/>
</dbReference>
<organism evidence="2 3">
    <name type="scientific">Ceratosolen solmsi marchali</name>
    <dbReference type="NCBI Taxonomy" id="326594"/>
    <lineage>
        <taxon>Eukaryota</taxon>
        <taxon>Metazoa</taxon>
        <taxon>Ecdysozoa</taxon>
        <taxon>Arthropoda</taxon>
        <taxon>Hexapoda</taxon>
        <taxon>Insecta</taxon>
        <taxon>Pterygota</taxon>
        <taxon>Neoptera</taxon>
        <taxon>Endopterygota</taxon>
        <taxon>Hymenoptera</taxon>
        <taxon>Apocrita</taxon>
        <taxon>Proctotrupomorpha</taxon>
        <taxon>Chalcidoidea</taxon>
        <taxon>Agaonidae</taxon>
        <taxon>Agaoninae</taxon>
        <taxon>Ceratosolen</taxon>
    </lineage>
</organism>
<dbReference type="InterPro" id="IPR001254">
    <property type="entry name" value="Trypsin_dom"/>
</dbReference>
<dbReference type="AlphaFoldDB" id="A0AAJ6YCB7"/>
<accession>A0AAJ6YCB7</accession>
<dbReference type="InterPro" id="IPR009003">
    <property type="entry name" value="Peptidase_S1_PA"/>
</dbReference>
<dbReference type="GO" id="GO:0004252">
    <property type="term" value="F:serine-type endopeptidase activity"/>
    <property type="evidence" value="ECO:0007669"/>
    <property type="project" value="InterPro"/>
</dbReference>
<evidence type="ECO:0000313" key="2">
    <source>
        <dbReference type="Proteomes" id="UP000695007"/>
    </source>
</evidence>
<dbReference type="GO" id="GO:0006508">
    <property type="term" value="P:proteolysis"/>
    <property type="evidence" value="ECO:0007669"/>
    <property type="project" value="InterPro"/>
</dbReference>
<protein>
    <submittedName>
        <fullName evidence="3">Trypsin iota-like</fullName>
    </submittedName>
</protein>
<dbReference type="PANTHER" id="PTHR24260">
    <property type="match status" value="1"/>
</dbReference>
<evidence type="ECO:0000313" key="3">
    <source>
        <dbReference type="RefSeq" id="XP_011495226.1"/>
    </source>
</evidence>
<dbReference type="SUPFAM" id="SSF50494">
    <property type="entry name" value="Trypsin-like serine proteases"/>
    <property type="match status" value="1"/>
</dbReference>
<dbReference type="Gene3D" id="2.40.10.10">
    <property type="entry name" value="Trypsin-like serine proteases"/>
    <property type="match status" value="1"/>
</dbReference>